<dbReference type="RefSeq" id="WP_085424101.1">
    <property type="nucleotide sequence ID" value="NZ_FXAF01000011.1"/>
</dbReference>
<dbReference type="Proteomes" id="UP000192903">
    <property type="component" value="Unassembled WGS sequence"/>
</dbReference>
<keyword evidence="2" id="KW-1185">Reference proteome</keyword>
<dbReference type="AlphaFoldDB" id="A0A1X7G840"/>
<evidence type="ECO:0000313" key="1">
    <source>
        <dbReference type="EMBL" id="SMF65691.1"/>
    </source>
</evidence>
<name>A0A1X7G840_9HYPH</name>
<organism evidence="1 2">
    <name type="scientific">Xaviernesmea oryzae</name>
    <dbReference type="NCBI Taxonomy" id="464029"/>
    <lineage>
        <taxon>Bacteria</taxon>
        <taxon>Pseudomonadati</taxon>
        <taxon>Pseudomonadota</taxon>
        <taxon>Alphaproteobacteria</taxon>
        <taxon>Hyphomicrobiales</taxon>
        <taxon>Rhizobiaceae</taxon>
        <taxon>Rhizobium/Agrobacterium group</taxon>
        <taxon>Xaviernesmea</taxon>
    </lineage>
</organism>
<evidence type="ECO:0008006" key="3">
    <source>
        <dbReference type="Google" id="ProtNLM"/>
    </source>
</evidence>
<dbReference type="Gene3D" id="6.10.250.730">
    <property type="match status" value="1"/>
</dbReference>
<reference evidence="2" key="1">
    <citation type="submission" date="2017-04" db="EMBL/GenBank/DDBJ databases">
        <authorList>
            <person name="Varghese N."/>
            <person name="Submissions S."/>
        </authorList>
    </citation>
    <scope>NUCLEOTIDE SEQUENCE [LARGE SCALE GENOMIC DNA]</scope>
    <source>
        <strain evidence="2">B4P</strain>
    </source>
</reference>
<gene>
    <name evidence="1" type="ORF">SAMN02982989_3394</name>
</gene>
<evidence type="ECO:0000313" key="2">
    <source>
        <dbReference type="Proteomes" id="UP000192903"/>
    </source>
</evidence>
<dbReference type="Pfam" id="PF06169">
    <property type="entry name" value="DUF982"/>
    <property type="match status" value="1"/>
</dbReference>
<dbReference type="OrthoDB" id="8388069at2"/>
<protein>
    <recommendedName>
        <fullName evidence="3">DUF982 domain-containing protein</fullName>
    </recommendedName>
</protein>
<dbReference type="STRING" id="464029.SAMN02982989_3394"/>
<proteinExistence type="predicted"/>
<sequence>MIPKMFDRPVYLKEKKGLVREITTLDDAIDFLEDWPERDRDLMHEVTLKTCFMAHDGHKPLNVARDAIRAFGKKKGILVKAPAVQPWMIGGTTGGGRISA</sequence>
<accession>A0A1X7G840</accession>
<dbReference type="EMBL" id="FXAF01000011">
    <property type="protein sequence ID" value="SMF65691.1"/>
    <property type="molecule type" value="Genomic_DNA"/>
</dbReference>
<dbReference type="InterPro" id="IPR010385">
    <property type="entry name" value="DUF982"/>
</dbReference>